<accession>A0A9D1N0C4</accession>
<dbReference type="GO" id="GO:0004375">
    <property type="term" value="F:glycine dehydrogenase (decarboxylating) activity"/>
    <property type="evidence" value="ECO:0007669"/>
    <property type="project" value="UniProtKB-EC"/>
</dbReference>
<feature type="domain" description="Glycine cleavage system P-protein N-terminal" evidence="7">
    <location>
        <begin position="39"/>
        <end position="298"/>
    </location>
</feature>
<name>A0A9D1N0C4_9CLOT</name>
<keyword evidence="4" id="KW-0663">Pyridoxal phosphate</keyword>
<sequence length="483" mass="53917">MNNSTKVIFEKSIKGMTGISLTDEELSLDFIRPQFLRKEPAVLPEVSELEAMRHFKELSDKNFCVESGFYPLGSCTMKYNPKVNEYLASLDGFANLHPLQADEDAQGALELMFKLQECLKEITGMDAVTLQPSAGAHGELCGMMIVKQYFKKKGDLKRKKVIVPDSAHGTNPASAGMCGFDILKVDSNEKGQVDVEHLKKLFEENDGEVAAMMMTNPNTLGLFEENILEISKLAHEKGALLYYDGANLNAIMGITNPRLMGFDIVHLNLHKTFATPHGGGGPGAGPVGVADFLKGFLPVPVICFDGQKYYRKYDLPDTIGKVKEFQGNFSVLVKAYAYILMRGKTLKDASCDAVLNANYLKEKLKDYYDLPYDCMCMHEFVLSGDRQKADGVHTLEIAKRLMDYKFHPPTVYFPLIVSEAMMIEPTESENKARLDDFADVMIKIANEVKVSPQNVLDAPHNTPVKRVDETNAARHLDLRYKKD</sequence>
<dbReference type="InterPro" id="IPR015424">
    <property type="entry name" value="PyrdxlP-dep_Trfase"/>
</dbReference>
<comment type="catalytic activity">
    <reaction evidence="6">
        <text>N(6)-[(R)-lipoyl]-L-lysyl-[glycine-cleavage complex H protein] + glycine + H(+) = N(6)-[(R)-S(8)-aminomethyldihydrolipoyl]-L-lysyl-[glycine-cleavage complex H protein] + CO2</text>
        <dbReference type="Rhea" id="RHEA:24304"/>
        <dbReference type="Rhea" id="RHEA-COMP:10494"/>
        <dbReference type="Rhea" id="RHEA-COMP:10495"/>
        <dbReference type="ChEBI" id="CHEBI:15378"/>
        <dbReference type="ChEBI" id="CHEBI:16526"/>
        <dbReference type="ChEBI" id="CHEBI:57305"/>
        <dbReference type="ChEBI" id="CHEBI:83099"/>
        <dbReference type="ChEBI" id="CHEBI:83143"/>
        <dbReference type="EC" id="1.4.4.2"/>
    </reaction>
</comment>
<proteinExistence type="predicted"/>
<evidence type="ECO:0000259" key="8">
    <source>
        <dbReference type="Pfam" id="PF21478"/>
    </source>
</evidence>
<dbReference type="Gene3D" id="6.20.440.10">
    <property type="match status" value="1"/>
</dbReference>
<evidence type="ECO:0000256" key="1">
    <source>
        <dbReference type="ARBA" id="ARBA00001933"/>
    </source>
</evidence>
<evidence type="ECO:0000256" key="2">
    <source>
        <dbReference type="ARBA" id="ARBA00003788"/>
    </source>
</evidence>
<evidence type="ECO:0000256" key="4">
    <source>
        <dbReference type="ARBA" id="ARBA00022898"/>
    </source>
</evidence>
<dbReference type="InterPro" id="IPR015421">
    <property type="entry name" value="PyrdxlP-dep_Trfase_major"/>
</dbReference>
<dbReference type="Pfam" id="PF02347">
    <property type="entry name" value="GDC-P"/>
    <property type="match status" value="1"/>
</dbReference>
<dbReference type="GO" id="GO:0016594">
    <property type="term" value="F:glycine binding"/>
    <property type="evidence" value="ECO:0007669"/>
    <property type="project" value="TreeGrafter"/>
</dbReference>
<evidence type="ECO:0000256" key="3">
    <source>
        <dbReference type="ARBA" id="ARBA00012134"/>
    </source>
</evidence>
<dbReference type="PANTHER" id="PTHR11773:SF1">
    <property type="entry name" value="GLYCINE DEHYDROGENASE (DECARBOXYLATING), MITOCHONDRIAL"/>
    <property type="match status" value="1"/>
</dbReference>
<dbReference type="GO" id="GO:0019464">
    <property type="term" value="P:glycine decarboxylation via glycine cleavage system"/>
    <property type="evidence" value="ECO:0007669"/>
    <property type="project" value="TreeGrafter"/>
</dbReference>
<comment type="cofactor">
    <cofactor evidence="1">
        <name>pyridoxal 5'-phosphate</name>
        <dbReference type="ChEBI" id="CHEBI:597326"/>
    </cofactor>
</comment>
<dbReference type="GO" id="GO:0005960">
    <property type="term" value="C:glycine cleavage complex"/>
    <property type="evidence" value="ECO:0007669"/>
    <property type="project" value="TreeGrafter"/>
</dbReference>
<reference evidence="9" key="1">
    <citation type="submission" date="2020-10" db="EMBL/GenBank/DDBJ databases">
        <authorList>
            <person name="Gilroy R."/>
        </authorList>
    </citation>
    <scope>NUCLEOTIDE SEQUENCE</scope>
    <source>
        <strain evidence="9">CHK154-7741</strain>
    </source>
</reference>
<evidence type="ECO:0000256" key="5">
    <source>
        <dbReference type="ARBA" id="ARBA00023002"/>
    </source>
</evidence>
<evidence type="ECO:0000259" key="7">
    <source>
        <dbReference type="Pfam" id="PF02347"/>
    </source>
</evidence>
<dbReference type="AlphaFoldDB" id="A0A9D1N0C4"/>
<dbReference type="GO" id="GO:0005829">
    <property type="term" value="C:cytosol"/>
    <property type="evidence" value="ECO:0007669"/>
    <property type="project" value="TreeGrafter"/>
</dbReference>
<dbReference type="GO" id="GO:0030170">
    <property type="term" value="F:pyridoxal phosphate binding"/>
    <property type="evidence" value="ECO:0007669"/>
    <property type="project" value="TreeGrafter"/>
</dbReference>
<dbReference type="InterPro" id="IPR020581">
    <property type="entry name" value="GDC_P"/>
</dbReference>
<dbReference type="Gene3D" id="3.40.640.10">
    <property type="entry name" value="Type I PLP-dependent aspartate aminotransferase-like (Major domain)"/>
    <property type="match status" value="1"/>
</dbReference>
<dbReference type="InterPro" id="IPR015422">
    <property type="entry name" value="PyrdxlP-dep_Trfase_small"/>
</dbReference>
<dbReference type="FunFam" id="3.40.640.10:FF:000224">
    <property type="entry name" value="Probable glycine dehydrogenase (decarboxylating) subunit 2"/>
    <property type="match status" value="1"/>
</dbReference>
<evidence type="ECO:0000313" key="9">
    <source>
        <dbReference type="EMBL" id="HIU92467.1"/>
    </source>
</evidence>
<dbReference type="Gene3D" id="3.90.1150.10">
    <property type="entry name" value="Aspartate Aminotransferase, domain 1"/>
    <property type="match status" value="1"/>
</dbReference>
<keyword evidence="5 9" id="KW-0560">Oxidoreductase</keyword>
<dbReference type="InterPro" id="IPR049316">
    <property type="entry name" value="GDC-P_C"/>
</dbReference>
<reference evidence="9" key="2">
    <citation type="journal article" date="2021" name="PeerJ">
        <title>Extensive microbial diversity within the chicken gut microbiome revealed by metagenomics and culture.</title>
        <authorList>
            <person name="Gilroy R."/>
            <person name="Ravi A."/>
            <person name="Getino M."/>
            <person name="Pursley I."/>
            <person name="Horton D.L."/>
            <person name="Alikhan N.F."/>
            <person name="Baker D."/>
            <person name="Gharbi K."/>
            <person name="Hall N."/>
            <person name="Watson M."/>
            <person name="Adriaenssens E.M."/>
            <person name="Foster-Nyarko E."/>
            <person name="Jarju S."/>
            <person name="Secka A."/>
            <person name="Antonio M."/>
            <person name="Oren A."/>
            <person name="Chaudhuri R.R."/>
            <person name="La Ragione R."/>
            <person name="Hildebrand F."/>
            <person name="Pallen M.J."/>
        </authorList>
    </citation>
    <scope>NUCLEOTIDE SEQUENCE</scope>
    <source>
        <strain evidence="9">CHK154-7741</strain>
    </source>
</reference>
<dbReference type="InterPro" id="IPR049315">
    <property type="entry name" value="GDC-P_N"/>
</dbReference>
<dbReference type="Proteomes" id="UP000886748">
    <property type="component" value="Unassembled WGS sequence"/>
</dbReference>
<evidence type="ECO:0000313" key="10">
    <source>
        <dbReference type="Proteomes" id="UP000886748"/>
    </source>
</evidence>
<organism evidence="9 10">
    <name type="scientific">Candidatus Limenecus avicola</name>
    <dbReference type="NCBI Taxonomy" id="2840847"/>
    <lineage>
        <taxon>Bacteria</taxon>
        <taxon>Bacillati</taxon>
        <taxon>Bacillota</taxon>
        <taxon>Clostridia</taxon>
        <taxon>Eubacteriales</taxon>
        <taxon>Clostridiaceae</taxon>
        <taxon>Clostridiaceae incertae sedis</taxon>
        <taxon>Candidatus Limenecus</taxon>
    </lineage>
</organism>
<dbReference type="EC" id="1.4.4.2" evidence="3"/>
<gene>
    <name evidence="9" type="primary">gcvPB</name>
    <name evidence="9" type="ORF">IAD26_04965</name>
</gene>
<dbReference type="NCBIfam" id="NF003346">
    <property type="entry name" value="PRK04366.1"/>
    <property type="match status" value="1"/>
</dbReference>
<dbReference type="FunFam" id="3.90.1150.10:FF:000014">
    <property type="entry name" value="Probable glycine dehydrogenase (decarboxylating) subunit 2"/>
    <property type="match status" value="1"/>
</dbReference>
<dbReference type="SUPFAM" id="SSF53383">
    <property type="entry name" value="PLP-dependent transferases"/>
    <property type="match status" value="1"/>
</dbReference>
<dbReference type="EMBL" id="DVOD01000035">
    <property type="protein sequence ID" value="HIU92467.1"/>
    <property type="molecule type" value="Genomic_DNA"/>
</dbReference>
<dbReference type="Pfam" id="PF21478">
    <property type="entry name" value="GcvP2_C"/>
    <property type="match status" value="1"/>
</dbReference>
<dbReference type="PANTHER" id="PTHR11773">
    <property type="entry name" value="GLYCINE DEHYDROGENASE, DECARBOXYLATING"/>
    <property type="match status" value="1"/>
</dbReference>
<comment type="function">
    <text evidence="2">The glycine cleavage system catalyzes the degradation of glycine. The P protein binds the alpha-amino group of glycine through its pyridoxal phosphate cofactor; CO(2) is released and the remaining methylamine moiety is then transferred to the lipoamide cofactor of the H protein.</text>
</comment>
<evidence type="ECO:0000256" key="6">
    <source>
        <dbReference type="ARBA" id="ARBA00049026"/>
    </source>
</evidence>
<protein>
    <recommendedName>
        <fullName evidence="3">glycine dehydrogenase (aminomethyl-transferring)</fullName>
        <ecNumber evidence="3">1.4.4.2</ecNumber>
    </recommendedName>
</protein>
<comment type="caution">
    <text evidence="9">The sequence shown here is derived from an EMBL/GenBank/DDBJ whole genome shotgun (WGS) entry which is preliminary data.</text>
</comment>
<feature type="domain" description="Glycine dehydrogenase C-terminal" evidence="8">
    <location>
        <begin position="350"/>
        <end position="458"/>
    </location>
</feature>